<gene>
    <name evidence="1" type="ORF">L4G47_25760</name>
</gene>
<protein>
    <submittedName>
        <fullName evidence="1">Tail fiber assembly protein</fullName>
    </submittedName>
</protein>
<dbReference type="Proteomes" id="UP001162905">
    <property type="component" value="Unassembled WGS sequence"/>
</dbReference>
<dbReference type="PANTHER" id="PTHR34413">
    <property type="entry name" value="PROPHAGE TAIL FIBER ASSEMBLY PROTEIN HOMOLOG TFAE-RELATED-RELATED"/>
    <property type="match status" value="1"/>
</dbReference>
<name>A0ABS9ICZ3_9PSED</name>
<evidence type="ECO:0000313" key="1">
    <source>
        <dbReference type="EMBL" id="MCF7545603.1"/>
    </source>
</evidence>
<organism evidence="1 2">
    <name type="scientific">Pseudomonas petrae</name>
    <dbReference type="NCBI Taxonomy" id="2912190"/>
    <lineage>
        <taxon>Bacteria</taxon>
        <taxon>Pseudomonadati</taxon>
        <taxon>Pseudomonadota</taxon>
        <taxon>Gammaproteobacteria</taxon>
        <taxon>Pseudomonadales</taxon>
        <taxon>Pseudomonadaceae</taxon>
        <taxon>Pseudomonas</taxon>
    </lineage>
</organism>
<comment type="caution">
    <text evidence="1">The sequence shown here is derived from an EMBL/GenBank/DDBJ whole genome shotgun (WGS) entry which is preliminary data.</text>
</comment>
<dbReference type="InterPro" id="IPR051220">
    <property type="entry name" value="TFA_Chaperone"/>
</dbReference>
<proteinExistence type="predicted"/>
<dbReference type="PANTHER" id="PTHR34413:SF2">
    <property type="entry name" value="PROPHAGE TAIL FIBER ASSEMBLY PROTEIN HOMOLOG TFAE-RELATED"/>
    <property type="match status" value="1"/>
</dbReference>
<evidence type="ECO:0000313" key="2">
    <source>
        <dbReference type="Proteomes" id="UP001162905"/>
    </source>
</evidence>
<keyword evidence="2" id="KW-1185">Reference proteome</keyword>
<dbReference type="EMBL" id="JAKJXH010000051">
    <property type="protein sequence ID" value="MCF7545603.1"/>
    <property type="molecule type" value="Genomic_DNA"/>
</dbReference>
<sequence length="141" mass="15591">MKVYARVLDGEVWEIIPPFAADDGSEVPIEDRFPAEFVAELVEITGLDPQPDQRWTYKGKKFAAPVPYQATPDEIRAANTAERDRLLSIATLAIAPLQDAADLEEATASETAMLKKWKQYRVAVNRVDLVAEGPDWPGPPA</sequence>
<reference evidence="1" key="1">
    <citation type="submission" date="2022-01" db="EMBL/GenBank/DDBJ databases">
        <title>Pseudomonas sp. nov. isolated from Antarctic regolith.</title>
        <authorList>
            <person name="Novakova D."/>
            <person name="Sedlar K."/>
        </authorList>
    </citation>
    <scope>NUCLEOTIDE SEQUENCE</scope>
    <source>
        <strain evidence="1">P2647</strain>
    </source>
</reference>
<dbReference type="InterPro" id="IPR003458">
    <property type="entry name" value="Phage_T4_Gp38_tail_assem"/>
</dbReference>
<accession>A0ABS9ICZ3</accession>
<dbReference type="Pfam" id="PF02413">
    <property type="entry name" value="Caudo_TAP"/>
    <property type="match status" value="1"/>
</dbReference>